<dbReference type="EMBL" id="JX649911">
    <property type="protein sequence ID" value="AGC72780.1"/>
    <property type="molecule type" value="Genomic_DNA"/>
</dbReference>
<evidence type="ECO:0000313" key="1">
    <source>
        <dbReference type="EMBL" id="AGC72780.1"/>
    </source>
</evidence>
<dbReference type="AlphaFoldDB" id="L7W2C0"/>
<name>L7W2C0_9BACT</name>
<proteinExistence type="predicted"/>
<accession>L7W2C0</accession>
<sequence length="156" mass="16955">MSGWEHSNSRHGQVSINGQALFTPASRVMNFPVFWSARSRGADVVLPYAAGQVSRRRRRDALVLQVELWVRGHVSLTGTPAGNPYAQLDTTMETLESAFVVPPSSNTGWAIVRTSRHGATKSTTGFVTSWEPAPHPGKSAVNVVQFELVVPSGVWT</sequence>
<organism evidence="1">
    <name type="scientific">uncultured bacterium A1Q1_fos_2101</name>
    <dbReference type="NCBI Taxonomy" id="1256561"/>
    <lineage>
        <taxon>Bacteria</taxon>
        <taxon>environmental samples</taxon>
    </lineage>
</organism>
<protein>
    <submittedName>
        <fullName evidence="1">Uncharacterized protein</fullName>
    </submittedName>
</protein>
<reference evidence="1" key="1">
    <citation type="submission" date="2012-09" db="EMBL/GenBank/DDBJ databases">
        <title>Metagenomic Characterization of a Microbial Community in Wastewater Detects High Levels of Antibiotic Resistance.</title>
        <authorList>
            <person name="Abrams M."/>
            <person name="Caldwell A."/>
            <person name="Vandaei E."/>
            <person name="Lee W."/>
            <person name="Perrott J."/>
            <person name="Khan S.Y."/>
            <person name="Ta J."/>
            <person name="Romero D."/>
            <person name="Nguyen V."/>
            <person name="Pourmand N."/>
            <person name="Ouverney C.C."/>
        </authorList>
    </citation>
    <scope>NUCLEOTIDE SEQUENCE</scope>
</reference>